<sequence length="370" mass="41569">MRRHLPIEPRRIVLIKSHSAGIGDILRSSAAWAVLKNRWPKVELHLVFLTRWPGYPSEALIQEHHLLSSAHFLPMEESHFWKARGVGPQTWGRLLPALKEIAKQIQPDLIIDHEPFGLETSLSALWLRSLSKAPIVGVNQVLGRGLLYDVAGPSLRNYAKQQDLSWPMDYTERDFAALAALGLYREGQKIVLAETESGRLFRNELIERLPQKRSPVIGLNIGCGTLDAEKKRPDLNVLVSVFGKVQQSIPHTLLLTGAPNEQEINRSFIKKYQEQWGDEERLIDLAGFTSLSSLTGVINLCDGFISSDSGPYHMAVAQGVPTLALFNFASPEHYHHEASIVMMNDFDQYSLVSFFENVNNPLLRGTPWNG</sequence>
<evidence type="ECO:0000313" key="4">
    <source>
        <dbReference type="Proteomes" id="UP000234329"/>
    </source>
</evidence>
<protein>
    <submittedName>
        <fullName evidence="3">Glycosyltransferase</fullName>
    </submittedName>
</protein>
<keyword evidence="1" id="KW-0328">Glycosyltransferase</keyword>
<dbReference type="PANTHER" id="PTHR30160:SF23">
    <property type="match status" value="1"/>
</dbReference>
<dbReference type="GO" id="GO:0005829">
    <property type="term" value="C:cytosol"/>
    <property type="evidence" value="ECO:0007669"/>
    <property type="project" value="TreeGrafter"/>
</dbReference>
<dbReference type="OrthoDB" id="9781892at2"/>
<dbReference type="RefSeq" id="WP_101536534.1">
    <property type="nucleotide sequence ID" value="NZ_MXAV01000004.1"/>
</dbReference>
<dbReference type="SUPFAM" id="SSF53756">
    <property type="entry name" value="UDP-Glycosyltransferase/glycogen phosphorylase"/>
    <property type="match status" value="1"/>
</dbReference>
<keyword evidence="4" id="KW-1185">Reference proteome</keyword>
<name>A0A2I1DPX6_9PROT</name>
<organism evidence="3 4">
    <name type="scientific">Acidithiobacillus marinus</name>
    <dbReference type="NCBI Taxonomy" id="187490"/>
    <lineage>
        <taxon>Bacteria</taxon>
        <taxon>Pseudomonadati</taxon>
        <taxon>Pseudomonadota</taxon>
        <taxon>Acidithiobacillia</taxon>
        <taxon>Acidithiobacillales</taxon>
        <taxon>Acidithiobacillaceae</taxon>
        <taxon>Acidithiobacillus</taxon>
    </lineage>
</organism>
<dbReference type="PANTHER" id="PTHR30160">
    <property type="entry name" value="TETRAACYLDISACCHARIDE 4'-KINASE-RELATED"/>
    <property type="match status" value="1"/>
</dbReference>
<dbReference type="Gene3D" id="3.40.50.2000">
    <property type="entry name" value="Glycogen Phosphorylase B"/>
    <property type="match status" value="2"/>
</dbReference>
<dbReference type="GO" id="GO:0009244">
    <property type="term" value="P:lipopolysaccharide core region biosynthetic process"/>
    <property type="evidence" value="ECO:0007669"/>
    <property type="project" value="TreeGrafter"/>
</dbReference>
<evidence type="ECO:0000256" key="2">
    <source>
        <dbReference type="ARBA" id="ARBA00022679"/>
    </source>
</evidence>
<dbReference type="InterPro" id="IPR051199">
    <property type="entry name" value="LPS_LOS_Heptosyltrfase"/>
</dbReference>
<dbReference type="EMBL" id="MXAV01000004">
    <property type="protein sequence ID" value="PKY11944.1"/>
    <property type="molecule type" value="Genomic_DNA"/>
</dbReference>
<dbReference type="Proteomes" id="UP000234329">
    <property type="component" value="Unassembled WGS sequence"/>
</dbReference>
<gene>
    <name evidence="3" type="ORF">B1757_00910</name>
</gene>
<reference evidence="3 4" key="1">
    <citation type="submission" date="2017-03" db="EMBL/GenBank/DDBJ databases">
        <title>Draft genime sequence of the acidophilic sulfur-oxidizing bacterium Acidithiobacillus sp. SH, isolated from seawater.</title>
        <authorList>
            <person name="Sharmin S."/>
            <person name="Tokuhisa M."/>
            <person name="Kanao T."/>
            <person name="Kamimura K."/>
        </authorList>
    </citation>
    <scope>NUCLEOTIDE SEQUENCE [LARGE SCALE GENOMIC DNA]</scope>
    <source>
        <strain evidence="3 4">SH</strain>
    </source>
</reference>
<dbReference type="GO" id="GO:0008713">
    <property type="term" value="F:ADP-heptose-lipopolysaccharide heptosyltransferase activity"/>
    <property type="evidence" value="ECO:0007669"/>
    <property type="project" value="TreeGrafter"/>
</dbReference>
<comment type="caution">
    <text evidence="3">The sequence shown here is derived from an EMBL/GenBank/DDBJ whole genome shotgun (WGS) entry which is preliminary data.</text>
</comment>
<dbReference type="AlphaFoldDB" id="A0A2I1DPX6"/>
<accession>A0A2I1DPX6</accession>
<dbReference type="InParanoid" id="A0A2I1DPX6"/>
<keyword evidence="2 3" id="KW-0808">Transferase</keyword>
<evidence type="ECO:0000256" key="1">
    <source>
        <dbReference type="ARBA" id="ARBA00022676"/>
    </source>
</evidence>
<evidence type="ECO:0000313" key="3">
    <source>
        <dbReference type="EMBL" id="PKY11944.1"/>
    </source>
</evidence>
<proteinExistence type="predicted"/>
<dbReference type="InterPro" id="IPR002201">
    <property type="entry name" value="Glyco_trans_9"/>
</dbReference>
<dbReference type="Pfam" id="PF01075">
    <property type="entry name" value="Glyco_transf_9"/>
    <property type="match status" value="1"/>
</dbReference>